<evidence type="ECO:0000313" key="18">
    <source>
        <dbReference type="EMBL" id="MBB5336058.1"/>
    </source>
</evidence>
<dbReference type="GO" id="GO:0004525">
    <property type="term" value="F:ribonuclease III activity"/>
    <property type="evidence" value="ECO:0007669"/>
    <property type="project" value="UniProtKB-UniRule"/>
</dbReference>
<keyword evidence="11 15" id="KW-0255">Endonuclease</keyword>
<dbReference type="InterPro" id="IPR014720">
    <property type="entry name" value="dsRBD_dom"/>
</dbReference>
<keyword evidence="10 15" id="KW-0479">Metal-binding</keyword>
<keyword evidence="5 15" id="KW-0963">Cytoplasm</keyword>
<name>A0A840UMZ0_9FIRM</name>
<feature type="active site" evidence="15">
    <location>
        <position position="56"/>
    </location>
</feature>
<evidence type="ECO:0000256" key="13">
    <source>
        <dbReference type="ARBA" id="ARBA00022842"/>
    </source>
</evidence>
<feature type="domain" description="DRBM" evidence="16">
    <location>
        <begin position="166"/>
        <end position="234"/>
    </location>
</feature>
<protein>
    <recommendedName>
        <fullName evidence="15">Ribonuclease 3</fullName>
        <ecNumber evidence="15">3.1.26.3</ecNumber>
    </recommendedName>
    <alternativeName>
        <fullName evidence="15">Ribonuclease III</fullName>
        <shortName evidence="15">RNase III</shortName>
    </alternativeName>
</protein>
<evidence type="ECO:0000256" key="4">
    <source>
        <dbReference type="ARBA" id="ARBA00011738"/>
    </source>
</evidence>
<dbReference type="SMART" id="SM00535">
    <property type="entry name" value="RIBOc"/>
    <property type="match status" value="1"/>
</dbReference>
<evidence type="ECO:0000259" key="16">
    <source>
        <dbReference type="PROSITE" id="PS50137"/>
    </source>
</evidence>
<dbReference type="GO" id="GO:0046872">
    <property type="term" value="F:metal ion binding"/>
    <property type="evidence" value="ECO:0007669"/>
    <property type="project" value="UniProtKB-KW"/>
</dbReference>
<dbReference type="Gene3D" id="1.10.1520.10">
    <property type="entry name" value="Ribonuclease III domain"/>
    <property type="match status" value="1"/>
</dbReference>
<evidence type="ECO:0000313" key="19">
    <source>
        <dbReference type="Proteomes" id="UP000559117"/>
    </source>
</evidence>
<dbReference type="GO" id="GO:0003725">
    <property type="term" value="F:double-stranded RNA binding"/>
    <property type="evidence" value="ECO:0007669"/>
    <property type="project" value="TreeGrafter"/>
</dbReference>
<keyword evidence="8 15" id="KW-0819">tRNA processing</keyword>
<proteinExistence type="inferred from homology"/>
<dbReference type="GO" id="GO:0005737">
    <property type="term" value="C:cytoplasm"/>
    <property type="evidence" value="ECO:0007669"/>
    <property type="project" value="UniProtKB-SubCell"/>
</dbReference>
<dbReference type="GO" id="GO:0006397">
    <property type="term" value="P:mRNA processing"/>
    <property type="evidence" value="ECO:0007669"/>
    <property type="project" value="UniProtKB-UniRule"/>
</dbReference>
<feature type="binding site" evidence="15">
    <location>
        <position position="128"/>
    </location>
    <ligand>
        <name>Mg(2+)</name>
        <dbReference type="ChEBI" id="CHEBI:18420"/>
    </ligand>
</feature>
<dbReference type="FunFam" id="1.10.1520.10:FF:000001">
    <property type="entry name" value="Ribonuclease 3"/>
    <property type="match status" value="1"/>
</dbReference>
<dbReference type="PROSITE" id="PS00517">
    <property type="entry name" value="RNASE_3_1"/>
    <property type="match status" value="1"/>
</dbReference>
<dbReference type="HAMAP" id="MF_00104">
    <property type="entry name" value="RNase_III"/>
    <property type="match status" value="1"/>
</dbReference>
<feature type="binding site" evidence="15">
    <location>
        <position position="52"/>
    </location>
    <ligand>
        <name>Mg(2+)</name>
        <dbReference type="ChEBI" id="CHEBI:18420"/>
    </ligand>
</feature>
<evidence type="ECO:0000256" key="5">
    <source>
        <dbReference type="ARBA" id="ARBA00022490"/>
    </source>
</evidence>
<dbReference type="GO" id="GO:0010468">
    <property type="term" value="P:regulation of gene expression"/>
    <property type="evidence" value="ECO:0007669"/>
    <property type="project" value="TreeGrafter"/>
</dbReference>
<evidence type="ECO:0000256" key="3">
    <source>
        <dbReference type="ARBA" id="ARBA00010183"/>
    </source>
</evidence>
<comment type="subcellular location">
    <subcellularLocation>
        <location evidence="2 15">Cytoplasm</location>
    </subcellularLocation>
</comment>
<comment type="caution">
    <text evidence="18">The sequence shown here is derived from an EMBL/GenBank/DDBJ whole genome shotgun (WGS) entry which is preliminary data.</text>
</comment>
<dbReference type="EMBL" id="JACHFH010000012">
    <property type="protein sequence ID" value="MBB5336058.1"/>
    <property type="molecule type" value="Genomic_DNA"/>
</dbReference>
<dbReference type="AlphaFoldDB" id="A0A840UMZ0"/>
<gene>
    <name evidence="15" type="primary">rnc</name>
    <name evidence="18" type="ORF">HNR32_001202</name>
</gene>
<reference evidence="18 19" key="1">
    <citation type="submission" date="2020-08" db="EMBL/GenBank/DDBJ databases">
        <title>Genomic Encyclopedia of Type Strains, Phase IV (KMG-IV): sequencing the most valuable type-strain genomes for metagenomic binning, comparative biology and taxonomic classification.</title>
        <authorList>
            <person name="Goeker M."/>
        </authorList>
    </citation>
    <scope>NUCLEOTIDE SEQUENCE [LARGE SCALE GENOMIC DNA]</scope>
    <source>
        <strain evidence="18 19">DSM 24661</strain>
    </source>
</reference>
<evidence type="ECO:0000256" key="14">
    <source>
        <dbReference type="ARBA" id="ARBA00022884"/>
    </source>
</evidence>
<dbReference type="SMART" id="SM00358">
    <property type="entry name" value="DSRM"/>
    <property type="match status" value="1"/>
</dbReference>
<dbReference type="EC" id="3.1.26.3" evidence="15"/>
<keyword evidence="19" id="KW-1185">Reference proteome</keyword>
<keyword evidence="14 15" id="KW-0694">RNA-binding</keyword>
<evidence type="ECO:0000256" key="2">
    <source>
        <dbReference type="ARBA" id="ARBA00004496"/>
    </source>
</evidence>
<dbReference type="PROSITE" id="PS50142">
    <property type="entry name" value="RNASE_3_2"/>
    <property type="match status" value="1"/>
</dbReference>
<keyword evidence="15" id="KW-0699">rRNA-binding</keyword>
<feature type="domain" description="RNase III" evidence="17">
    <location>
        <begin position="11"/>
        <end position="139"/>
    </location>
</feature>
<comment type="cofactor">
    <cofactor evidence="15">
        <name>Mg(2+)</name>
        <dbReference type="ChEBI" id="CHEBI:18420"/>
    </cofactor>
</comment>
<evidence type="ECO:0000256" key="10">
    <source>
        <dbReference type="ARBA" id="ARBA00022723"/>
    </source>
</evidence>
<comment type="catalytic activity">
    <reaction evidence="1 15">
        <text>Endonucleolytic cleavage to 5'-phosphomonoester.</text>
        <dbReference type="EC" id="3.1.26.3"/>
    </reaction>
</comment>
<dbReference type="GO" id="GO:0019843">
    <property type="term" value="F:rRNA binding"/>
    <property type="evidence" value="ECO:0007669"/>
    <property type="project" value="UniProtKB-KW"/>
</dbReference>
<keyword evidence="13 15" id="KW-0460">Magnesium</keyword>
<comment type="similarity">
    <text evidence="3">Belongs to the ribonuclease III family.</text>
</comment>
<dbReference type="SUPFAM" id="SSF69065">
    <property type="entry name" value="RNase III domain-like"/>
    <property type="match status" value="1"/>
</dbReference>
<dbReference type="CDD" id="cd00593">
    <property type="entry name" value="RIBOc"/>
    <property type="match status" value="1"/>
</dbReference>
<dbReference type="CDD" id="cd10845">
    <property type="entry name" value="DSRM_RNAse_III_family"/>
    <property type="match status" value="1"/>
</dbReference>
<dbReference type="Proteomes" id="UP000559117">
    <property type="component" value="Unassembled WGS sequence"/>
</dbReference>
<keyword evidence="9 15" id="KW-0540">Nuclease</keyword>
<dbReference type="InterPro" id="IPR011907">
    <property type="entry name" value="RNase_III"/>
</dbReference>
<dbReference type="GO" id="GO:0008033">
    <property type="term" value="P:tRNA processing"/>
    <property type="evidence" value="ECO:0007669"/>
    <property type="project" value="UniProtKB-KW"/>
</dbReference>
<dbReference type="PROSITE" id="PS50137">
    <property type="entry name" value="DS_RBD"/>
    <property type="match status" value="1"/>
</dbReference>
<evidence type="ECO:0000256" key="8">
    <source>
        <dbReference type="ARBA" id="ARBA00022694"/>
    </source>
</evidence>
<keyword evidence="6 15" id="KW-0698">rRNA processing</keyword>
<dbReference type="InterPro" id="IPR000999">
    <property type="entry name" value="RNase_III_dom"/>
</dbReference>
<evidence type="ECO:0000256" key="9">
    <source>
        <dbReference type="ARBA" id="ARBA00022722"/>
    </source>
</evidence>
<dbReference type="InterPro" id="IPR036389">
    <property type="entry name" value="RNase_III_sf"/>
</dbReference>
<dbReference type="FunFam" id="3.30.160.20:FF:000003">
    <property type="entry name" value="Ribonuclease 3"/>
    <property type="match status" value="1"/>
</dbReference>
<dbReference type="GO" id="GO:0042802">
    <property type="term" value="F:identical protein binding"/>
    <property type="evidence" value="ECO:0007669"/>
    <property type="project" value="UniProtKB-ARBA"/>
</dbReference>
<dbReference type="Pfam" id="PF14622">
    <property type="entry name" value="Ribonucleas_3_3"/>
    <property type="match status" value="1"/>
</dbReference>
<dbReference type="NCBIfam" id="TIGR02191">
    <property type="entry name" value="RNaseIII"/>
    <property type="match status" value="1"/>
</dbReference>
<dbReference type="SUPFAM" id="SSF54768">
    <property type="entry name" value="dsRNA-binding domain-like"/>
    <property type="match status" value="1"/>
</dbReference>
<comment type="function">
    <text evidence="15">Digests double-stranded RNA. Involved in the processing of primary rRNA transcript to yield the immediate precursors to the large and small rRNAs (23S and 16S). Processes some mRNAs, and tRNAs when they are encoded in the rRNA operon. Processes pre-crRNA and tracrRNA of type II CRISPR loci if present in the organism.</text>
</comment>
<keyword evidence="7 15" id="KW-0507">mRNA processing</keyword>
<evidence type="ECO:0000259" key="17">
    <source>
        <dbReference type="PROSITE" id="PS50142"/>
    </source>
</evidence>
<evidence type="ECO:0000256" key="7">
    <source>
        <dbReference type="ARBA" id="ARBA00022664"/>
    </source>
</evidence>
<evidence type="ECO:0000256" key="6">
    <source>
        <dbReference type="ARBA" id="ARBA00022552"/>
    </source>
</evidence>
<feature type="active site" evidence="15">
    <location>
        <position position="128"/>
    </location>
</feature>
<keyword evidence="12 15" id="KW-0378">Hydrolase</keyword>
<sequence>MELSQERTKKITQLAKSLGVNFKDISLLDTALTHTSYANESKNNIVHNERLEFLGDAVLELASSTYLFNKFPEMPEGEMTKARASVVCETTLANLSSQMKVGDYLLLGKGERLTGGSRRPSILADAFEAIIGAIYMDQGWQIACEYVLNKLQADLISIEQGYNLKDYKTILQEVVQGRGQCIEYKLISENGPDHAKIFSFAVIVEGKPEGTGDGKSKKEAEQRAAFATLQRYNII</sequence>
<evidence type="ECO:0000256" key="15">
    <source>
        <dbReference type="HAMAP-Rule" id="MF_00104"/>
    </source>
</evidence>
<accession>A0A840UMZ0</accession>
<organism evidence="18 19">
    <name type="scientific">Pectinatus brassicae</name>
    <dbReference type="NCBI Taxonomy" id="862415"/>
    <lineage>
        <taxon>Bacteria</taxon>
        <taxon>Bacillati</taxon>
        <taxon>Bacillota</taxon>
        <taxon>Negativicutes</taxon>
        <taxon>Selenomonadales</taxon>
        <taxon>Selenomonadaceae</taxon>
        <taxon>Pectinatus</taxon>
    </lineage>
</organism>
<comment type="subunit">
    <text evidence="4 15">Homodimer.</text>
</comment>
<dbReference type="RefSeq" id="WP_183860651.1">
    <property type="nucleotide sequence ID" value="NZ_JACHFH010000012.1"/>
</dbReference>
<evidence type="ECO:0000256" key="11">
    <source>
        <dbReference type="ARBA" id="ARBA00022759"/>
    </source>
</evidence>
<dbReference type="PANTHER" id="PTHR11207:SF0">
    <property type="entry name" value="RIBONUCLEASE 3"/>
    <property type="match status" value="1"/>
</dbReference>
<evidence type="ECO:0000256" key="12">
    <source>
        <dbReference type="ARBA" id="ARBA00022801"/>
    </source>
</evidence>
<evidence type="ECO:0000256" key="1">
    <source>
        <dbReference type="ARBA" id="ARBA00000109"/>
    </source>
</evidence>
<dbReference type="Pfam" id="PF00035">
    <property type="entry name" value="dsrm"/>
    <property type="match status" value="1"/>
</dbReference>
<feature type="binding site" evidence="15">
    <location>
        <position position="125"/>
    </location>
    <ligand>
        <name>Mg(2+)</name>
        <dbReference type="ChEBI" id="CHEBI:18420"/>
    </ligand>
</feature>
<dbReference type="Gene3D" id="3.30.160.20">
    <property type="match status" value="1"/>
</dbReference>
<dbReference type="GO" id="GO:0006364">
    <property type="term" value="P:rRNA processing"/>
    <property type="evidence" value="ECO:0007669"/>
    <property type="project" value="UniProtKB-UniRule"/>
</dbReference>
<dbReference type="PANTHER" id="PTHR11207">
    <property type="entry name" value="RIBONUCLEASE III"/>
    <property type="match status" value="1"/>
</dbReference>